<name>A0ABD3EGF0_9LAMI</name>
<dbReference type="EMBL" id="JAVIJP010000005">
    <property type="protein sequence ID" value="KAL3652254.1"/>
    <property type="molecule type" value="Genomic_DNA"/>
</dbReference>
<reference evidence="2" key="1">
    <citation type="journal article" date="2024" name="IScience">
        <title>Strigolactones Initiate the Formation of Haustorium-like Structures in Castilleja.</title>
        <authorList>
            <person name="Buerger M."/>
            <person name="Peterson D."/>
            <person name="Chory J."/>
        </authorList>
    </citation>
    <scope>NUCLEOTIDE SEQUENCE [LARGE SCALE GENOMIC DNA]</scope>
</reference>
<accession>A0ABD3EGF0</accession>
<comment type="caution">
    <text evidence="1">The sequence shown here is derived from an EMBL/GenBank/DDBJ whole genome shotgun (WGS) entry which is preliminary data.</text>
</comment>
<organism evidence="1 2">
    <name type="scientific">Castilleja foliolosa</name>
    <dbReference type="NCBI Taxonomy" id="1961234"/>
    <lineage>
        <taxon>Eukaryota</taxon>
        <taxon>Viridiplantae</taxon>
        <taxon>Streptophyta</taxon>
        <taxon>Embryophyta</taxon>
        <taxon>Tracheophyta</taxon>
        <taxon>Spermatophyta</taxon>
        <taxon>Magnoliopsida</taxon>
        <taxon>eudicotyledons</taxon>
        <taxon>Gunneridae</taxon>
        <taxon>Pentapetalae</taxon>
        <taxon>asterids</taxon>
        <taxon>lamiids</taxon>
        <taxon>Lamiales</taxon>
        <taxon>Orobanchaceae</taxon>
        <taxon>Pedicularideae</taxon>
        <taxon>Castillejinae</taxon>
        <taxon>Castilleja</taxon>
    </lineage>
</organism>
<proteinExistence type="predicted"/>
<keyword evidence="2" id="KW-1185">Reference proteome</keyword>
<sequence length="52" mass="5550">MRIFCICKAPLNHYGGEIDIAILTIAKTGSTLEIAYYALKDSSGLVSSSQSV</sequence>
<evidence type="ECO:0000313" key="2">
    <source>
        <dbReference type="Proteomes" id="UP001632038"/>
    </source>
</evidence>
<evidence type="ECO:0000313" key="1">
    <source>
        <dbReference type="EMBL" id="KAL3652254.1"/>
    </source>
</evidence>
<dbReference type="Proteomes" id="UP001632038">
    <property type="component" value="Unassembled WGS sequence"/>
</dbReference>
<protein>
    <submittedName>
        <fullName evidence="1">Uncharacterized protein</fullName>
    </submittedName>
</protein>
<gene>
    <name evidence="1" type="ORF">CASFOL_001935</name>
</gene>
<dbReference type="AlphaFoldDB" id="A0ABD3EGF0"/>